<sequence length="228" mass="23274">MTRTFEDRLLTELKREVVLAAAERQEATARHRLLTPARAGFGLTAAAAAATAFVLLPGGGATAAYAVEPTGNGGVDVTIADWPEGEDGVRDFADQLEANGIATVYNPPEGYLCRPLEGSDGGAAPELPEAPDGAETFGFAGYAGGAEVIGPVFARNHQGEGPGEGDGAEGGTHSRSESGDDDGEGSNQTGPEDFVYHLHEGDTVILSEDSGQGSITFIDGACLPVDAA</sequence>
<dbReference type="RefSeq" id="WP_120681028.1">
    <property type="nucleotide sequence ID" value="NZ_RBAL01000010.1"/>
</dbReference>
<dbReference type="EMBL" id="RBAL01000010">
    <property type="protein sequence ID" value="RKN40383.1"/>
    <property type="molecule type" value="Genomic_DNA"/>
</dbReference>
<evidence type="ECO:0000313" key="2">
    <source>
        <dbReference type="EMBL" id="RKN40383.1"/>
    </source>
</evidence>
<proteinExistence type="predicted"/>
<name>A0A3A9YWH1_9ACTN</name>
<dbReference type="OrthoDB" id="4321163at2"/>
<feature type="compositionally biased region" description="Gly residues" evidence="1">
    <location>
        <begin position="160"/>
        <end position="170"/>
    </location>
</feature>
<dbReference type="Proteomes" id="UP000272474">
    <property type="component" value="Unassembled WGS sequence"/>
</dbReference>
<reference evidence="2 3" key="1">
    <citation type="journal article" date="2014" name="Int. J. Syst. Evol. Microbiol.">
        <title>Streptomyces hoynatensis sp. nov., isolated from deep marine sediment.</title>
        <authorList>
            <person name="Veyisoglu A."/>
            <person name="Sahin N."/>
        </authorList>
    </citation>
    <scope>NUCLEOTIDE SEQUENCE [LARGE SCALE GENOMIC DNA]</scope>
    <source>
        <strain evidence="2 3">KCTC 29097</strain>
    </source>
</reference>
<keyword evidence="3" id="KW-1185">Reference proteome</keyword>
<dbReference type="AlphaFoldDB" id="A0A3A9YWH1"/>
<gene>
    <name evidence="2" type="ORF">D7294_18180</name>
</gene>
<feature type="region of interest" description="Disordered" evidence="1">
    <location>
        <begin position="154"/>
        <end position="194"/>
    </location>
</feature>
<accession>A0A3A9YWH1</accession>
<comment type="caution">
    <text evidence="2">The sequence shown here is derived from an EMBL/GenBank/DDBJ whole genome shotgun (WGS) entry which is preliminary data.</text>
</comment>
<evidence type="ECO:0000256" key="1">
    <source>
        <dbReference type="SAM" id="MobiDB-lite"/>
    </source>
</evidence>
<evidence type="ECO:0000313" key="3">
    <source>
        <dbReference type="Proteomes" id="UP000272474"/>
    </source>
</evidence>
<protein>
    <submittedName>
        <fullName evidence="2">Uncharacterized protein</fullName>
    </submittedName>
</protein>
<organism evidence="2 3">
    <name type="scientific">Streptomyces hoynatensis</name>
    <dbReference type="NCBI Taxonomy" id="1141874"/>
    <lineage>
        <taxon>Bacteria</taxon>
        <taxon>Bacillati</taxon>
        <taxon>Actinomycetota</taxon>
        <taxon>Actinomycetes</taxon>
        <taxon>Kitasatosporales</taxon>
        <taxon>Streptomycetaceae</taxon>
        <taxon>Streptomyces</taxon>
    </lineage>
</organism>